<dbReference type="AlphaFoldDB" id="A0A917PIM7"/>
<feature type="transmembrane region" description="Helical" evidence="2">
    <location>
        <begin position="172"/>
        <end position="197"/>
    </location>
</feature>
<feature type="region of interest" description="Disordered" evidence="1">
    <location>
        <begin position="1"/>
        <end position="24"/>
    </location>
</feature>
<feature type="transmembrane region" description="Helical" evidence="2">
    <location>
        <begin position="1167"/>
        <end position="1187"/>
    </location>
</feature>
<feature type="transmembrane region" description="Helical" evidence="2">
    <location>
        <begin position="560"/>
        <end position="578"/>
    </location>
</feature>
<protein>
    <recommendedName>
        <fullName evidence="5">DUF2157 domain-containing protein</fullName>
    </recommendedName>
</protein>
<feature type="transmembrane region" description="Helical" evidence="2">
    <location>
        <begin position="753"/>
        <end position="770"/>
    </location>
</feature>
<feature type="transmembrane region" description="Helical" evidence="2">
    <location>
        <begin position="366"/>
        <end position="384"/>
    </location>
</feature>
<keyword evidence="2" id="KW-0812">Transmembrane</keyword>
<keyword evidence="4" id="KW-1185">Reference proteome</keyword>
<feature type="transmembrane region" description="Helical" evidence="2">
    <location>
        <begin position="730"/>
        <end position="746"/>
    </location>
</feature>
<dbReference type="EMBL" id="BMMD01000008">
    <property type="protein sequence ID" value="GGJ79934.1"/>
    <property type="molecule type" value="Genomic_DNA"/>
</dbReference>
<feature type="transmembrane region" description="Helical" evidence="2">
    <location>
        <begin position="890"/>
        <end position="910"/>
    </location>
</feature>
<sequence length="1258" mass="127926">MMRHGDTRTWESVPMTNRLPRDGAGDLRRWPSDPAWFVDTTRCPACFATLYSSRCIECGLDLRVPESADLLAASRRVFEAEAARQQLITRMREAQAERESRQVPTSESIAAMAMAVAAAAPASSADPAVAPARPGAVTPPPAPAAEVGTPQTPPETPQPMTPPARRRSGVQVFLLTLGVVLISVAAIVFLFVAYLVATLEVRSAIIAVASVVVLGVAWLLRARRLPGTAEGVASVAVVLLLLDVWIVRANRLFGTEALDPAAYTGLSFAIVAAVLAATRVASDIRVPGLAAAALAPTAAFLLGYAIDPQTATGVWLGGLAALVVGAAAIATAPRSLERAIMASAGFAGGVASLGAAFWALPDLRWGESWTLLAVAAGGILVIVTTRLAREEIPPEWGAAAAIGVGIAATLVPAAGIAAELDRGLAIWLAPAASGVIAALAAGVVRRPAPLRAEARAAFISSAAVAAVAAVPGLLAGVASIGWRVMASVPAWHVEPDARVARMPAELDLGTMLVPFVVAAGTCVVSLILGRVRRFAAVEIAAVMAGMLVIGATLPGAAAPAAIFIAITLCGLLVASTRFPAHLPGLTPTLAVLGVGGAALAVLAAYSNAMVWPWAFAAVLAVTVTGRLLAPRLPTAGAAQGLGVAHLVVAVLMVAAASLSLPSWFVASGTPVAPPWDSPWMWLGTVGAALLAVPLFAPRLSDVDRLGLFLPALAATMTGAGAVALVGSDSLRWLPAAAATVVILPALRRPLPTLVRVLSAAAGPILLVIALERIVADIPEAPPSILGAAAAVLVAAAITPVVIGRGERAARLAWCAALGIAGLITLMAAPAAGDQVWLLLLMLTPVPLLVAALDGDPIGGSSPGRHLSWLSLVLAIATVWTRLVGDGVDDIEAYTLPLAVGLAATAALITWRRTAPAAAAGGRTALVASAAAAAVLPSVGSSADSELRTLVLVATGAVIAIASVFLPEAARGVPIRVLGVATGWVAFTGAALVRGSAVAAGERSALPIEFWPVLALGAGVVTAVAWAQTGSRPAVVAETMLAASVVSVSIPTTIAIVLGDEPTLRAAVLFPLLAVLHVAAVALSVRPIAGPILGWSTLGVLVLGGIIVLVASSVEPFDVVTVPVGAALIGAGAFRMLRSPALPSWPALGPGLAVLLLPALIADFTDPVLWRLIALGIVAAAAVVVGAVRRLQAPLLLGGVVLLVHAVDQLWPWITGLYEAVWWWLWLGIAGVILVALAATYERQLRLARRVARSIAELR</sequence>
<feature type="transmembrane region" description="Helical" evidence="2">
    <location>
        <begin position="678"/>
        <end position="696"/>
    </location>
</feature>
<feature type="transmembrane region" description="Helical" evidence="2">
    <location>
        <begin position="424"/>
        <end position="444"/>
    </location>
</feature>
<accession>A0A917PIM7</accession>
<feature type="transmembrane region" description="Helical" evidence="2">
    <location>
        <begin position="1219"/>
        <end position="1240"/>
    </location>
</feature>
<feature type="transmembrane region" description="Helical" evidence="2">
    <location>
        <begin position="288"/>
        <end position="306"/>
    </location>
</feature>
<feature type="compositionally biased region" description="Pro residues" evidence="1">
    <location>
        <begin position="151"/>
        <end position="162"/>
    </location>
</feature>
<feature type="transmembrane region" description="Helical" evidence="2">
    <location>
        <begin position="312"/>
        <end position="332"/>
    </location>
</feature>
<evidence type="ECO:0008006" key="5">
    <source>
        <dbReference type="Google" id="ProtNLM"/>
    </source>
</evidence>
<feature type="transmembrane region" description="Helical" evidence="2">
    <location>
        <begin position="1119"/>
        <end position="1136"/>
    </location>
</feature>
<feature type="region of interest" description="Disordered" evidence="1">
    <location>
        <begin position="127"/>
        <end position="165"/>
    </location>
</feature>
<feature type="transmembrane region" description="Helical" evidence="2">
    <location>
        <begin position="1038"/>
        <end position="1057"/>
    </location>
</feature>
<dbReference type="InterPro" id="IPR058062">
    <property type="entry name" value="SCO7613_C"/>
</dbReference>
<feature type="transmembrane region" description="Helical" evidence="2">
    <location>
        <begin position="946"/>
        <end position="965"/>
    </location>
</feature>
<organism evidence="3 4">
    <name type="scientific">Agromyces bauzanensis</name>
    <dbReference type="NCBI Taxonomy" id="1308924"/>
    <lineage>
        <taxon>Bacteria</taxon>
        <taxon>Bacillati</taxon>
        <taxon>Actinomycetota</taxon>
        <taxon>Actinomycetes</taxon>
        <taxon>Micrococcales</taxon>
        <taxon>Microbacteriaceae</taxon>
        <taxon>Agromyces</taxon>
    </lineage>
</organism>
<feature type="transmembrane region" description="Helical" evidence="2">
    <location>
        <begin position="585"/>
        <end position="605"/>
    </location>
</feature>
<evidence type="ECO:0000313" key="4">
    <source>
        <dbReference type="Proteomes" id="UP000636956"/>
    </source>
</evidence>
<feature type="transmembrane region" description="Helical" evidence="2">
    <location>
        <begin position="1194"/>
        <end position="1213"/>
    </location>
</feature>
<feature type="transmembrane region" description="Helical" evidence="2">
    <location>
        <begin position="1091"/>
        <end position="1113"/>
    </location>
</feature>
<dbReference type="Proteomes" id="UP000636956">
    <property type="component" value="Unassembled WGS sequence"/>
</dbReference>
<feature type="transmembrane region" description="Helical" evidence="2">
    <location>
        <begin position="1143"/>
        <end position="1161"/>
    </location>
</feature>
<feature type="transmembrane region" description="Helical" evidence="2">
    <location>
        <begin position="535"/>
        <end position="554"/>
    </location>
</feature>
<keyword evidence="2" id="KW-0472">Membrane</keyword>
<name>A0A917PIM7_9MICO</name>
<feature type="transmembrane region" description="Helical" evidence="2">
    <location>
        <begin position="396"/>
        <end position="418"/>
    </location>
</feature>
<gene>
    <name evidence="3" type="ORF">GCM10011372_17990</name>
</gene>
<feature type="compositionally biased region" description="Low complexity" evidence="1">
    <location>
        <begin position="127"/>
        <end position="136"/>
    </location>
</feature>
<reference evidence="3" key="1">
    <citation type="journal article" date="2014" name="Int. J. Syst. Evol. Microbiol.">
        <title>Complete genome sequence of Corynebacterium casei LMG S-19264T (=DSM 44701T), isolated from a smear-ripened cheese.</title>
        <authorList>
            <consortium name="US DOE Joint Genome Institute (JGI-PGF)"/>
            <person name="Walter F."/>
            <person name="Albersmeier A."/>
            <person name="Kalinowski J."/>
            <person name="Ruckert C."/>
        </authorList>
    </citation>
    <scope>NUCLEOTIDE SEQUENCE</scope>
    <source>
        <strain evidence="3">CGMCC 1.8984</strain>
    </source>
</reference>
<feature type="transmembrane region" description="Helical" evidence="2">
    <location>
        <begin position="611"/>
        <end position="629"/>
    </location>
</feature>
<feature type="transmembrane region" description="Helical" evidence="2">
    <location>
        <begin position="866"/>
        <end position="884"/>
    </location>
</feature>
<evidence type="ECO:0000256" key="2">
    <source>
        <dbReference type="SAM" id="Phobius"/>
    </source>
</evidence>
<feature type="transmembrane region" description="Helical" evidence="2">
    <location>
        <begin position="782"/>
        <end position="802"/>
    </location>
</feature>
<reference evidence="3" key="2">
    <citation type="submission" date="2020-09" db="EMBL/GenBank/DDBJ databases">
        <authorList>
            <person name="Sun Q."/>
            <person name="Zhou Y."/>
        </authorList>
    </citation>
    <scope>NUCLEOTIDE SEQUENCE</scope>
    <source>
        <strain evidence="3">CGMCC 1.8984</strain>
    </source>
</reference>
<feature type="transmembrane region" description="Helical" evidence="2">
    <location>
        <begin position="508"/>
        <end position="528"/>
    </location>
</feature>
<feature type="transmembrane region" description="Helical" evidence="2">
    <location>
        <begin position="456"/>
        <end position="482"/>
    </location>
</feature>
<feature type="transmembrane region" description="Helical" evidence="2">
    <location>
        <begin position="811"/>
        <end position="829"/>
    </location>
</feature>
<feature type="transmembrane region" description="Helical" evidence="2">
    <location>
        <begin position="203"/>
        <end position="220"/>
    </location>
</feature>
<comment type="caution">
    <text evidence="3">The sequence shown here is derived from an EMBL/GenBank/DDBJ whole genome shotgun (WGS) entry which is preliminary data.</text>
</comment>
<evidence type="ECO:0000313" key="3">
    <source>
        <dbReference type="EMBL" id="GGJ79934.1"/>
    </source>
</evidence>
<keyword evidence="2" id="KW-1133">Transmembrane helix</keyword>
<feature type="transmembrane region" description="Helical" evidence="2">
    <location>
        <begin position="922"/>
        <end position="940"/>
    </location>
</feature>
<feature type="transmembrane region" description="Helical" evidence="2">
    <location>
        <begin position="232"/>
        <end position="249"/>
    </location>
</feature>
<evidence type="ECO:0000256" key="1">
    <source>
        <dbReference type="SAM" id="MobiDB-lite"/>
    </source>
</evidence>
<proteinExistence type="predicted"/>
<feature type="transmembrane region" description="Helical" evidence="2">
    <location>
        <begin position="705"/>
        <end position="724"/>
    </location>
</feature>
<feature type="transmembrane region" description="Helical" evidence="2">
    <location>
        <begin position="1009"/>
        <end position="1026"/>
    </location>
</feature>
<feature type="transmembrane region" description="Helical" evidence="2">
    <location>
        <begin position="1063"/>
        <end position="1084"/>
    </location>
</feature>
<feature type="transmembrane region" description="Helical" evidence="2">
    <location>
        <begin position="641"/>
        <end position="666"/>
    </location>
</feature>
<feature type="transmembrane region" description="Helical" evidence="2">
    <location>
        <begin position="261"/>
        <end position="281"/>
    </location>
</feature>
<dbReference type="NCBIfam" id="NF047321">
    <property type="entry name" value="SCO7613_CTERM"/>
    <property type="match status" value="1"/>
</dbReference>
<feature type="transmembrane region" description="Helical" evidence="2">
    <location>
        <begin position="339"/>
        <end position="360"/>
    </location>
</feature>
<feature type="transmembrane region" description="Helical" evidence="2">
    <location>
        <begin position="835"/>
        <end position="854"/>
    </location>
</feature>
<feature type="transmembrane region" description="Helical" evidence="2">
    <location>
        <begin position="977"/>
        <end position="997"/>
    </location>
</feature>